<evidence type="ECO:0000256" key="1">
    <source>
        <dbReference type="ARBA" id="ARBA00022737"/>
    </source>
</evidence>
<dbReference type="InterPro" id="IPR044244">
    <property type="entry name" value="TTC27/Emw1"/>
</dbReference>
<dbReference type="Gene3D" id="1.25.40.10">
    <property type="entry name" value="Tetratricopeptide repeat domain"/>
    <property type="match status" value="1"/>
</dbReference>
<evidence type="ECO:0000256" key="3">
    <source>
        <dbReference type="SAM" id="MobiDB-lite"/>
    </source>
</evidence>
<feature type="region of interest" description="Disordered" evidence="3">
    <location>
        <begin position="376"/>
        <end position="396"/>
    </location>
</feature>
<keyword evidence="5" id="KW-1185">Reference proteome</keyword>
<dbReference type="PANTHER" id="PTHR16193:SF0">
    <property type="entry name" value="TETRATRICOPEPTIDE REPEAT PROTEIN 27"/>
    <property type="match status" value="1"/>
</dbReference>
<accession>A0AAP0DZP7</accession>
<dbReference type="AlphaFoldDB" id="A0AAP0DZP7"/>
<dbReference type="InterPro" id="IPR019734">
    <property type="entry name" value="TPR_rpt"/>
</dbReference>
<dbReference type="Proteomes" id="UP001419268">
    <property type="component" value="Unassembled WGS sequence"/>
</dbReference>
<organism evidence="4 5">
    <name type="scientific">Stephania cephalantha</name>
    <dbReference type="NCBI Taxonomy" id="152367"/>
    <lineage>
        <taxon>Eukaryota</taxon>
        <taxon>Viridiplantae</taxon>
        <taxon>Streptophyta</taxon>
        <taxon>Embryophyta</taxon>
        <taxon>Tracheophyta</taxon>
        <taxon>Spermatophyta</taxon>
        <taxon>Magnoliopsida</taxon>
        <taxon>Ranunculales</taxon>
        <taxon>Menispermaceae</taxon>
        <taxon>Menispermoideae</taxon>
        <taxon>Cissampelideae</taxon>
        <taxon>Stephania</taxon>
    </lineage>
</organism>
<keyword evidence="1" id="KW-0677">Repeat</keyword>
<dbReference type="PANTHER" id="PTHR16193">
    <property type="entry name" value="TETRATRICOPEPTIDE REPEAT PROTEIN 27"/>
    <property type="match status" value="1"/>
</dbReference>
<dbReference type="InterPro" id="IPR011990">
    <property type="entry name" value="TPR-like_helical_dom_sf"/>
</dbReference>
<dbReference type="SMART" id="SM00028">
    <property type="entry name" value="TPR"/>
    <property type="match status" value="1"/>
</dbReference>
<gene>
    <name evidence="4" type="ORF">Scep_030402</name>
</gene>
<sequence length="937" mass="105509">MAESAIRELELRLLRCTLLPTATTPITLESSNSRSLLSQAEKIVALIEKGDYLEALGSDYVLPIFNFANSWSFEDSVDCADRFYAEAERSVERFLRIDGGGDEERGCRAVLVMCVGVAAFLVFTQCNVTGPSERFPSFPFPSQQSKDVEFVTSGAEWTAWACNQLTSSGCALRGKFSAVQYMVYAKLLLMKISDLSINMENALCHGTKSIFWWLCRILLLQQRILDENSASLFDLLQVFKVRTLRYFGELENVESYWGSKLQVGEASTIVTMAHVEAGMIEYTYSRVDAFRQHCEYAEQASRLHLSVTGVLGFRTLHQAEAKAQMVLVANSIMPKTGGRCPSDIELKKSVLSNTGDETGLCSHETKNVSDILRTPKLLTNGNNTGDDENGCNKSGTDSVPLKADQQAVILASCLLVEKNTPHDEMHGWDMAPYIEAVDAQPISYLTIRNFCDILRIRWESTRSRTKVRALTMMEKLVQDIFETSPGVAERIRYLYGVYVTPIPVLKKDYGELLVGCGMVGEALKIFEDLELWDSLIFCYGYLGNNFILNSLLEKKAAAAELIKARLCEMPNDPRLWCSLGDVTNNEAYYEKALEVSNNKSARAKRSLARGAYNRGDFEASKILCYLILPKLQGVSNGLEFSIYRWLVCTLGQQLYTDGWARDIDKALYAFTCSVKLDPDNGEAWNNIACLHMMKKRSKEAFIAFKEALKYRRNSWQLWENYSQVAADIRNFGQALQATKMVLDMTNYKRIDADLLERVLMEVEARTSRFNLSSNGGVAVGIAVKQTPDSYGKDLHQEEPDLANSRETNHLMEVLGDILKQIVRSGKGDNIWGLYARWHRMKGDLTMCSEALLKQVRSYQGADLWNNKDRFKKFANASLQLCKVYMEISASTGSRRELNAAEMHLRNSIKQASNFSETEELKALEVCHDEVKKQLLSA</sequence>
<dbReference type="SUPFAM" id="SSF48452">
    <property type="entry name" value="TPR-like"/>
    <property type="match status" value="1"/>
</dbReference>
<keyword evidence="2" id="KW-0802">TPR repeat</keyword>
<protein>
    <recommendedName>
        <fullName evidence="6">Tetratricopeptide repeat protein 27</fullName>
    </recommendedName>
</protein>
<reference evidence="4 5" key="1">
    <citation type="submission" date="2024-01" db="EMBL/GenBank/DDBJ databases">
        <title>Genome assemblies of Stephania.</title>
        <authorList>
            <person name="Yang L."/>
        </authorList>
    </citation>
    <scope>NUCLEOTIDE SEQUENCE [LARGE SCALE GENOMIC DNA]</scope>
    <source>
        <strain evidence="4">JXDWG</strain>
        <tissue evidence="4">Leaf</tissue>
    </source>
</reference>
<evidence type="ECO:0000313" key="5">
    <source>
        <dbReference type="Proteomes" id="UP001419268"/>
    </source>
</evidence>
<evidence type="ECO:0000313" key="4">
    <source>
        <dbReference type="EMBL" id="KAK9083931.1"/>
    </source>
</evidence>
<dbReference type="EMBL" id="JBBNAG010000013">
    <property type="protein sequence ID" value="KAK9083931.1"/>
    <property type="molecule type" value="Genomic_DNA"/>
</dbReference>
<name>A0AAP0DZP7_9MAGN</name>
<comment type="caution">
    <text evidence="4">The sequence shown here is derived from an EMBL/GenBank/DDBJ whole genome shotgun (WGS) entry which is preliminary data.</text>
</comment>
<evidence type="ECO:0008006" key="6">
    <source>
        <dbReference type="Google" id="ProtNLM"/>
    </source>
</evidence>
<proteinExistence type="predicted"/>
<evidence type="ECO:0000256" key="2">
    <source>
        <dbReference type="ARBA" id="ARBA00022803"/>
    </source>
</evidence>